<evidence type="ECO:0000256" key="1">
    <source>
        <dbReference type="ARBA" id="ARBA00004141"/>
    </source>
</evidence>
<evidence type="ECO:0000313" key="7">
    <source>
        <dbReference type="EMBL" id="CEK55948.1"/>
    </source>
</evidence>
<keyword evidence="3 6" id="KW-0812">Transmembrane</keyword>
<dbReference type="GO" id="GO:0005886">
    <property type="term" value="C:plasma membrane"/>
    <property type="evidence" value="ECO:0007669"/>
    <property type="project" value="TreeGrafter"/>
</dbReference>
<dbReference type="GO" id="GO:0005385">
    <property type="term" value="F:zinc ion transmembrane transporter activity"/>
    <property type="evidence" value="ECO:0007669"/>
    <property type="project" value="TreeGrafter"/>
</dbReference>
<evidence type="ECO:0000256" key="4">
    <source>
        <dbReference type="ARBA" id="ARBA00022989"/>
    </source>
</evidence>
<dbReference type="PANTHER" id="PTHR12191:SF37">
    <property type="entry name" value="ZINC TRANSPORTER FOI"/>
    <property type="match status" value="1"/>
</dbReference>
<feature type="non-terminal residue" evidence="7">
    <location>
        <position position="1"/>
    </location>
</feature>
<sequence length="117" mass="12748">LLTTQDFIAALPEVLNKMTSDNCSNGVVDEAGEGRHKRRPTIGEAWGYSIGFGTLIILISNIGACLGPTMKKRFFRRTLQFLVAMGAGSLASTSVLVLLPEAFDVIAVEDLNEYVWK</sequence>
<accession>A0A0B6YIB9</accession>
<dbReference type="AlphaFoldDB" id="A0A0B6YIB9"/>
<comment type="similarity">
    <text evidence="2">Belongs to the ZIP transporter (TC 2.A.5) family.</text>
</comment>
<feature type="transmembrane region" description="Helical" evidence="6">
    <location>
        <begin position="45"/>
        <end position="67"/>
    </location>
</feature>
<evidence type="ECO:0000256" key="5">
    <source>
        <dbReference type="ARBA" id="ARBA00023136"/>
    </source>
</evidence>
<gene>
    <name evidence="7" type="primary">ORF26434</name>
</gene>
<dbReference type="GO" id="GO:0030003">
    <property type="term" value="P:intracellular monoatomic cation homeostasis"/>
    <property type="evidence" value="ECO:0007669"/>
    <property type="project" value="TreeGrafter"/>
</dbReference>
<dbReference type="GO" id="GO:0140410">
    <property type="term" value="F:monoatomic cation:bicarbonate symporter activity"/>
    <property type="evidence" value="ECO:0007669"/>
    <property type="project" value="TreeGrafter"/>
</dbReference>
<keyword evidence="4 6" id="KW-1133">Transmembrane helix</keyword>
<evidence type="ECO:0000256" key="6">
    <source>
        <dbReference type="SAM" id="Phobius"/>
    </source>
</evidence>
<dbReference type="GO" id="GO:0071578">
    <property type="term" value="P:zinc ion import across plasma membrane"/>
    <property type="evidence" value="ECO:0007669"/>
    <property type="project" value="TreeGrafter"/>
</dbReference>
<dbReference type="EMBL" id="HACG01009083">
    <property type="protein sequence ID" value="CEK55948.1"/>
    <property type="molecule type" value="Transcribed_RNA"/>
</dbReference>
<comment type="subcellular location">
    <subcellularLocation>
        <location evidence="1">Membrane</location>
        <topology evidence="1">Multi-pass membrane protein</topology>
    </subcellularLocation>
</comment>
<feature type="non-terminal residue" evidence="7">
    <location>
        <position position="117"/>
    </location>
</feature>
<dbReference type="InterPro" id="IPR003689">
    <property type="entry name" value="ZIP"/>
</dbReference>
<reference evidence="7" key="1">
    <citation type="submission" date="2014-12" db="EMBL/GenBank/DDBJ databases">
        <title>Insight into the proteome of Arion vulgaris.</title>
        <authorList>
            <person name="Aradska J."/>
            <person name="Bulat T."/>
            <person name="Smidak R."/>
            <person name="Sarate P."/>
            <person name="Gangsoo J."/>
            <person name="Sialana F."/>
            <person name="Bilban M."/>
            <person name="Lubec G."/>
        </authorList>
    </citation>
    <scope>NUCLEOTIDE SEQUENCE</scope>
    <source>
        <tissue evidence="7">Skin</tissue>
    </source>
</reference>
<evidence type="ECO:0000256" key="2">
    <source>
        <dbReference type="ARBA" id="ARBA00006939"/>
    </source>
</evidence>
<organism evidence="7">
    <name type="scientific">Arion vulgaris</name>
    <dbReference type="NCBI Taxonomy" id="1028688"/>
    <lineage>
        <taxon>Eukaryota</taxon>
        <taxon>Metazoa</taxon>
        <taxon>Spiralia</taxon>
        <taxon>Lophotrochozoa</taxon>
        <taxon>Mollusca</taxon>
        <taxon>Gastropoda</taxon>
        <taxon>Heterobranchia</taxon>
        <taxon>Euthyneura</taxon>
        <taxon>Panpulmonata</taxon>
        <taxon>Eupulmonata</taxon>
        <taxon>Stylommatophora</taxon>
        <taxon>Helicina</taxon>
        <taxon>Arionoidea</taxon>
        <taxon>Arionidae</taxon>
        <taxon>Arion</taxon>
    </lineage>
</organism>
<name>A0A0B6YIB9_9EUPU</name>
<evidence type="ECO:0000256" key="3">
    <source>
        <dbReference type="ARBA" id="ARBA00022692"/>
    </source>
</evidence>
<dbReference type="InterPro" id="IPR050799">
    <property type="entry name" value="ZIP_Transporter"/>
</dbReference>
<dbReference type="PANTHER" id="PTHR12191">
    <property type="entry name" value="SOLUTE CARRIER FAMILY 39"/>
    <property type="match status" value="1"/>
</dbReference>
<feature type="transmembrane region" description="Helical" evidence="6">
    <location>
        <begin position="79"/>
        <end position="99"/>
    </location>
</feature>
<proteinExistence type="inferred from homology"/>
<dbReference type="Pfam" id="PF02535">
    <property type="entry name" value="Zip"/>
    <property type="match status" value="1"/>
</dbReference>
<keyword evidence="5 6" id="KW-0472">Membrane</keyword>
<protein>
    <submittedName>
        <fullName evidence="7">Uncharacterized protein</fullName>
    </submittedName>
</protein>